<keyword evidence="5" id="KW-1185">Reference proteome</keyword>
<dbReference type="GO" id="GO:0006511">
    <property type="term" value="P:ubiquitin-dependent protein catabolic process"/>
    <property type="evidence" value="ECO:0007669"/>
    <property type="project" value="InterPro"/>
</dbReference>
<reference evidence="6" key="1">
    <citation type="submission" date="2016-04" db="UniProtKB">
        <authorList>
            <consortium name="WormBaseParasite"/>
        </authorList>
    </citation>
    <scope>IDENTIFICATION</scope>
</reference>
<dbReference type="GO" id="GO:0031593">
    <property type="term" value="F:polyubiquitin modification-dependent protein binding"/>
    <property type="evidence" value="ECO:0007669"/>
    <property type="project" value="TreeGrafter"/>
</dbReference>
<dbReference type="InterPro" id="IPR042299">
    <property type="entry name" value="Ufd1-like_Nn"/>
</dbReference>
<name>A0A158PGG4_ANGCS</name>
<accession>A0A158PGG4</accession>
<dbReference type="STRING" id="334426.A0A158PGG4"/>
<dbReference type="GO" id="GO:0034098">
    <property type="term" value="C:VCP-NPL4-UFD1 AAA ATPase complex"/>
    <property type="evidence" value="ECO:0007669"/>
    <property type="project" value="TreeGrafter"/>
</dbReference>
<dbReference type="EMBL" id="UYYA01003857">
    <property type="protein sequence ID" value="VDM56809.1"/>
    <property type="molecule type" value="Genomic_DNA"/>
</dbReference>
<keyword evidence="2" id="KW-0833">Ubl conjugation pathway</keyword>
<evidence type="ECO:0000313" key="5">
    <source>
        <dbReference type="Proteomes" id="UP000267027"/>
    </source>
</evidence>
<dbReference type="Proteomes" id="UP000267027">
    <property type="component" value="Unassembled WGS sequence"/>
</dbReference>
<dbReference type="Gene3D" id="2.40.40.50">
    <property type="entry name" value="Ubiquitin fusion degradation protein UFD1, N-terminal domain"/>
    <property type="match status" value="1"/>
</dbReference>
<dbReference type="Pfam" id="PF03152">
    <property type="entry name" value="UFD1_N1"/>
    <property type="match status" value="1"/>
</dbReference>
<organism evidence="6">
    <name type="scientific">Angiostrongylus costaricensis</name>
    <name type="common">Nematode worm</name>
    <dbReference type="NCBI Taxonomy" id="334426"/>
    <lineage>
        <taxon>Eukaryota</taxon>
        <taxon>Metazoa</taxon>
        <taxon>Ecdysozoa</taxon>
        <taxon>Nematoda</taxon>
        <taxon>Chromadorea</taxon>
        <taxon>Rhabditida</taxon>
        <taxon>Rhabditina</taxon>
        <taxon>Rhabditomorpha</taxon>
        <taxon>Strongyloidea</taxon>
        <taxon>Metastrongylidae</taxon>
        <taxon>Angiostrongylus</taxon>
    </lineage>
</organism>
<dbReference type="OrthoDB" id="422728at2759"/>
<dbReference type="WBParaSite" id="ACOC_0000522301-mRNA-1">
    <property type="protein sequence ID" value="ACOC_0000522301-mRNA-1"/>
    <property type="gene ID" value="ACOC_0000522301"/>
</dbReference>
<gene>
    <name evidence="4" type="ORF">ACOC_LOCUS5224</name>
</gene>
<dbReference type="InterPro" id="IPR055417">
    <property type="entry name" value="UFD1_N1"/>
</dbReference>
<evidence type="ECO:0000256" key="2">
    <source>
        <dbReference type="ARBA" id="ARBA00022786"/>
    </source>
</evidence>
<dbReference type="InterPro" id="IPR004854">
    <property type="entry name" value="Ufd1-like"/>
</dbReference>
<reference evidence="4 5" key="2">
    <citation type="submission" date="2018-11" db="EMBL/GenBank/DDBJ databases">
        <authorList>
            <consortium name="Pathogen Informatics"/>
        </authorList>
    </citation>
    <scope>NUCLEOTIDE SEQUENCE [LARGE SCALE GENOMIC DNA]</scope>
    <source>
        <strain evidence="4 5">Costa Rica</strain>
    </source>
</reference>
<evidence type="ECO:0000256" key="1">
    <source>
        <dbReference type="ARBA" id="ARBA00006043"/>
    </source>
</evidence>
<sequence length="306" mass="34047">MRDELSKEIHDGNGNESQEKNDTEVDLFYAFSYCSCGKSGKRISKLNNCGMIVAPSTFFHNVDPSKISLPLCVKVSSIRSGVFTHCGILDYSAPDGIVYIPEWVMRHLSIKDGHLIRLEPAVLAAATSALLVSVPPLKQQVRTDRCLAEWIAVNLTLPGLEEGEIRRNVDRHSFNILVRDVKPDGAACILVPDVVKILSDTVEEALTPNSEVPLQSHCDQPCSLNSAAAPGLLLNTQRNLRGYHIHPVEEIYRDNFKEETEHTSDNNNVLSQIVSKNWPEWNPATLGESPFRSESLGESLFMSIYY</sequence>
<feature type="domain" description="Ubiquitin fusion degradation protein UFD1 N-terminal subdomain 1" evidence="3">
    <location>
        <begin position="42"/>
        <end position="121"/>
    </location>
</feature>
<evidence type="ECO:0000259" key="3">
    <source>
        <dbReference type="Pfam" id="PF03152"/>
    </source>
</evidence>
<protein>
    <submittedName>
        <fullName evidence="6">Ubiquitin fusion degradation protein 1-like protein</fullName>
    </submittedName>
</protein>
<evidence type="ECO:0000313" key="4">
    <source>
        <dbReference type="EMBL" id="VDM56809.1"/>
    </source>
</evidence>
<dbReference type="PANTHER" id="PTHR12555:SF13">
    <property type="entry name" value="UBIQUITIN RECOGNITION FACTOR IN ER-ASSOCIATED DEGRADATION PROTEIN 1"/>
    <property type="match status" value="1"/>
</dbReference>
<proteinExistence type="inferred from homology"/>
<evidence type="ECO:0000313" key="6">
    <source>
        <dbReference type="WBParaSite" id="ACOC_0000522301-mRNA-1"/>
    </source>
</evidence>
<dbReference type="GO" id="GO:0036503">
    <property type="term" value="P:ERAD pathway"/>
    <property type="evidence" value="ECO:0007669"/>
    <property type="project" value="TreeGrafter"/>
</dbReference>
<dbReference type="PANTHER" id="PTHR12555">
    <property type="entry name" value="UBIQUITIN FUSION DEGRADATON PROTEIN 1"/>
    <property type="match status" value="1"/>
</dbReference>
<comment type="similarity">
    <text evidence="1">Belongs to the UFD1 family.</text>
</comment>
<dbReference type="AlphaFoldDB" id="A0A158PGG4"/>